<comment type="similarity">
    <text evidence="1">Belongs to the AB hydrolase superfamily. AB hydrolase 2 family.</text>
</comment>
<dbReference type="EMBL" id="SMCO01000009">
    <property type="protein sequence ID" value="TCV85337.1"/>
    <property type="molecule type" value="Genomic_DNA"/>
</dbReference>
<proteinExistence type="inferred from homology"/>
<dbReference type="PANTHER" id="PTHR10655">
    <property type="entry name" value="LYSOPHOSPHOLIPASE-RELATED"/>
    <property type="match status" value="1"/>
</dbReference>
<comment type="caution">
    <text evidence="4">The sequence shown here is derived from an EMBL/GenBank/DDBJ whole genome shotgun (WGS) entry which is preliminary data.</text>
</comment>
<name>A0A4R3Y1F0_9PROT</name>
<protein>
    <submittedName>
        <fullName evidence="4">Phospholipase/carboxylesterase</fullName>
    </submittedName>
</protein>
<accession>A0A4R3Y1F0</accession>
<evidence type="ECO:0000256" key="2">
    <source>
        <dbReference type="ARBA" id="ARBA00022801"/>
    </source>
</evidence>
<dbReference type="Pfam" id="PF02230">
    <property type="entry name" value="Abhydrolase_2"/>
    <property type="match status" value="1"/>
</dbReference>
<dbReference type="PANTHER" id="PTHR10655:SF17">
    <property type="entry name" value="LYSOPHOSPHOLIPASE-LIKE PROTEIN 1"/>
    <property type="match status" value="1"/>
</dbReference>
<dbReference type="Gene3D" id="3.40.50.1820">
    <property type="entry name" value="alpha/beta hydrolase"/>
    <property type="match status" value="1"/>
</dbReference>
<evidence type="ECO:0000313" key="5">
    <source>
        <dbReference type="Proteomes" id="UP000295367"/>
    </source>
</evidence>
<feature type="domain" description="Phospholipase/carboxylesterase/thioesterase" evidence="3">
    <location>
        <begin position="17"/>
        <end position="218"/>
    </location>
</feature>
<reference evidence="4 5" key="1">
    <citation type="submission" date="2019-03" db="EMBL/GenBank/DDBJ databases">
        <title>Genomic Encyclopedia of Type Strains, Phase IV (KMG-IV): sequencing the most valuable type-strain genomes for metagenomic binning, comparative biology and taxonomic classification.</title>
        <authorList>
            <person name="Goeker M."/>
        </authorList>
    </citation>
    <scope>NUCLEOTIDE SEQUENCE [LARGE SCALE GENOMIC DNA]</scope>
    <source>
        <strain evidence="4 5">DSM 100309</strain>
    </source>
</reference>
<dbReference type="InterPro" id="IPR029058">
    <property type="entry name" value="AB_hydrolase_fold"/>
</dbReference>
<keyword evidence="5" id="KW-1185">Reference proteome</keyword>
<evidence type="ECO:0000256" key="1">
    <source>
        <dbReference type="ARBA" id="ARBA00006499"/>
    </source>
</evidence>
<gene>
    <name evidence="4" type="ORF">EDC63_1098</name>
</gene>
<dbReference type="RefSeq" id="WP_124946795.1">
    <property type="nucleotide sequence ID" value="NZ_BHVT01000039.1"/>
</dbReference>
<organism evidence="4 5">
    <name type="scientific">Sulfurirhabdus autotrophica</name>
    <dbReference type="NCBI Taxonomy" id="1706046"/>
    <lineage>
        <taxon>Bacteria</taxon>
        <taxon>Pseudomonadati</taxon>
        <taxon>Pseudomonadota</taxon>
        <taxon>Betaproteobacteria</taxon>
        <taxon>Nitrosomonadales</taxon>
        <taxon>Sulfuricellaceae</taxon>
        <taxon>Sulfurirhabdus</taxon>
    </lineage>
</organism>
<sequence>MTTEVLPHLEITTGLSPSASIIWLHGLGADGHDFESIVGELSLPDDLSVRFILPHAPSMAVTINNGYVMPAWYDIFHPDLTTSEDEAGIRQTQKAIEKLIQRETDRGIFSERIILAGFSQGGAIALHTGLRYADRLAGILALSTYIPLQSTFANEASRTNGHLPIFMAHGSADTVIPITKAVASKNLLLENHYNVEWHEYAMAHSLCQEEVSDINDWLISVLG</sequence>
<dbReference type="OrthoDB" id="9801763at2"/>
<evidence type="ECO:0000313" key="4">
    <source>
        <dbReference type="EMBL" id="TCV85337.1"/>
    </source>
</evidence>
<dbReference type="Proteomes" id="UP000295367">
    <property type="component" value="Unassembled WGS sequence"/>
</dbReference>
<keyword evidence="2" id="KW-0378">Hydrolase</keyword>
<dbReference type="GO" id="GO:0016787">
    <property type="term" value="F:hydrolase activity"/>
    <property type="evidence" value="ECO:0007669"/>
    <property type="project" value="UniProtKB-KW"/>
</dbReference>
<dbReference type="SUPFAM" id="SSF53474">
    <property type="entry name" value="alpha/beta-Hydrolases"/>
    <property type="match status" value="1"/>
</dbReference>
<dbReference type="InterPro" id="IPR003140">
    <property type="entry name" value="PLipase/COase/thioEstase"/>
</dbReference>
<evidence type="ECO:0000259" key="3">
    <source>
        <dbReference type="Pfam" id="PF02230"/>
    </source>
</evidence>
<dbReference type="AlphaFoldDB" id="A0A4R3Y1F0"/>
<dbReference type="InterPro" id="IPR050565">
    <property type="entry name" value="LYPA1-2/EST-like"/>
</dbReference>